<dbReference type="EMBL" id="BAABME010008448">
    <property type="protein sequence ID" value="GAA0173113.1"/>
    <property type="molecule type" value="Genomic_DNA"/>
</dbReference>
<protein>
    <submittedName>
        <fullName evidence="2">Uncharacterized protein</fullName>
    </submittedName>
</protein>
<accession>A0AAV3RCW9</accession>
<evidence type="ECO:0000256" key="1">
    <source>
        <dbReference type="SAM" id="MobiDB-lite"/>
    </source>
</evidence>
<feature type="compositionally biased region" description="Pro residues" evidence="1">
    <location>
        <begin position="256"/>
        <end position="280"/>
    </location>
</feature>
<organism evidence="2 3">
    <name type="scientific">Lithospermum erythrorhizon</name>
    <name type="common">Purple gromwell</name>
    <name type="synonym">Lithospermum officinale var. erythrorhizon</name>
    <dbReference type="NCBI Taxonomy" id="34254"/>
    <lineage>
        <taxon>Eukaryota</taxon>
        <taxon>Viridiplantae</taxon>
        <taxon>Streptophyta</taxon>
        <taxon>Embryophyta</taxon>
        <taxon>Tracheophyta</taxon>
        <taxon>Spermatophyta</taxon>
        <taxon>Magnoliopsida</taxon>
        <taxon>eudicotyledons</taxon>
        <taxon>Gunneridae</taxon>
        <taxon>Pentapetalae</taxon>
        <taxon>asterids</taxon>
        <taxon>lamiids</taxon>
        <taxon>Boraginales</taxon>
        <taxon>Boraginaceae</taxon>
        <taxon>Boraginoideae</taxon>
        <taxon>Lithospermeae</taxon>
        <taxon>Lithospermum</taxon>
    </lineage>
</organism>
<proteinExistence type="predicted"/>
<dbReference type="Proteomes" id="UP001454036">
    <property type="component" value="Unassembled WGS sequence"/>
</dbReference>
<dbReference type="AlphaFoldDB" id="A0AAV3RCW9"/>
<feature type="compositionally biased region" description="Polar residues" evidence="1">
    <location>
        <begin position="131"/>
        <end position="150"/>
    </location>
</feature>
<evidence type="ECO:0000313" key="3">
    <source>
        <dbReference type="Proteomes" id="UP001454036"/>
    </source>
</evidence>
<keyword evidence="3" id="KW-1185">Reference proteome</keyword>
<feature type="region of interest" description="Disordered" evidence="1">
    <location>
        <begin position="115"/>
        <end position="154"/>
    </location>
</feature>
<feature type="region of interest" description="Disordered" evidence="1">
    <location>
        <begin position="197"/>
        <end position="299"/>
    </location>
</feature>
<feature type="compositionally biased region" description="Basic residues" evidence="1">
    <location>
        <begin position="233"/>
        <end position="243"/>
    </location>
</feature>
<sequence>MIATGHYADDQVQLAVGQCPRNCIHYVTPLQRIILEELLGSFPLLSPSVTGPSSTSHIPLLFGSSSAFFERLYSALGAEVTVGGLRFTPFHDPFANMEIPQAVVDDLCRAVHDDPSAEPDLTAPGSAFPVATSSATNPPTARTEGTSSQPAEKASDDILQAAKECPEPPEVPFSAMAGVRRPIFRKVRVKKVLVSSEAGSMAAPPDLPTSTGPSTKAKKRPDRDEDRPMVFGTRKKHIAHRPKRIETITISEDPPSSSPPAPAVPPQEPNPSPAPVPQAPLDPSSSVPQEADSQAASPP</sequence>
<reference evidence="2 3" key="1">
    <citation type="submission" date="2024-01" db="EMBL/GenBank/DDBJ databases">
        <title>The complete chloroplast genome sequence of Lithospermum erythrorhizon: insights into the phylogenetic relationship among Boraginaceae species and the maternal lineages of purple gromwells.</title>
        <authorList>
            <person name="Okada T."/>
            <person name="Watanabe K."/>
        </authorList>
    </citation>
    <scope>NUCLEOTIDE SEQUENCE [LARGE SCALE GENOMIC DNA]</scope>
</reference>
<evidence type="ECO:0000313" key="2">
    <source>
        <dbReference type="EMBL" id="GAA0173113.1"/>
    </source>
</evidence>
<name>A0AAV3RCW9_LITER</name>
<comment type="caution">
    <text evidence="2">The sequence shown here is derived from an EMBL/GenBank/DDBJ whole genome shotgun (WGS) entry which is preliminary data.</text>
</comment>
<feature type="compositionally biased region" description="Polar residues" evidence="1">
    <location>
        <begin position="285"/>
        <end position="299"/>
    </location>
</feature>
<gene>
    <name evidence="2" type="ORF">LIER_26798</name>
</gene>